<dbReference type="RefSeq" id="WP_345190759.1">
    <property type="nucleotide sequence ID" value="NZ_BAABJJ010000012.1"/>
</dbReference>
<dbReference type="Proteomes" id="UP001501302">
    <property type="component" value="Unassembled WGS sequence"/>
</dbReference>
<evidence type="ECO:0000313" key="1">
    <source>
        <dbReference type="EMBL" id="GAA4940548.1"/>
    </source>
</evidence>
<evidence type="ECO:0000313" key="2">
    <source>
        <dbReference type="Proteomes" id="UP001501302"/>
    </source>
</evidence>
<gene>
    <name evidence="1" type="ORF">GCM10023314_11740</name>
</gene>
<name>A0ABP9GF34_9FLAO</name>
<comment type="caution">
    <text evidence="1">The sequence shown here is derived from an EMBL/GenBank/DDBJ whole genome shotgun (WGS) entry which is preliminary data.</text>
</comment>
<accession>A0ABP9GF34</accession>
<proteinExistence type="predicted"/>
<dbReference type="EMBL" id="BAABJJ010000012">
    <property type="protein sequence ID" value="GAA4940548.1"/>
    <property type="molecule type" value="Genomic_DNA"/>
</dbReference>
<keyword evidence="2" id="KW-1185">Reference proteome</keyword>
<protein>
    <submittedName>
        <fullName evidence="1">Uncharacterized protein</fullName>
    </submittedName>
</protein>
<organism evidence="1 2">
    <name type="scientific">Algibacter agarivorans</name>
    <dbReference type="NCBI Taxonomy" id="1109741"/>
    <lineage>
        <taxon>Bacteria</taxon>
        <taxon>Pseudomonadati</taxon>
        <taxon>Bacteroidota</taxon>
        <taxon>Flavobacteriia</taxon>
        <taxon>Flavobacteriales</taxon>
        <taxon>Flavobacteriaceae</taxon>
        <taxon>Algibacter</taxon>
    </lineage>
</organism>
<sequence>MGLGAESLDDYEALPYQDANIKGEAMKFTKAYLKIGDKQIVSTVDNTKNTAILEIEVEQGETDLAAYFDLENGGSSNAFYVYVEKLE</sequence>
<reference evidence="2" key="1">
    <citation type="journal article" date="2019" name="Int. J. Syst. Evol. Microbiol.">
        <title>The Global Catalogue of Microorganisms (GCM) 10K type strain sequencing project: providing services to taxonomists for standard genome sequencing and annotation.</title>
        <authorList>
            <consortium name="The Broad Institute Genomics Platform"/>
            <consortium name="The Broad Institute Genome Sequencing Center for Infectious Disease"/>
            <person name="Wu L."/>
            <person name="Ma J."/>
        </authorList>
    </citation>
    <scope>NUCLEOTIDE SEQUENCE [LARGE SCALE GENOMIC DNA]</scope>
    <source>
        <strain evidence="2">JCM 18285</strain>
    </source>
</reference>